<reference evidence="3 4" key="1">
    <citation type="submission" date="2020-08" db="EMBL/GenBank/DDBJ databases">
        <title>Genomic Encyclopedia of Type Strains, Phase IV (KMG-IV): sequencing the most valuable type-strain genomes for metagenomic binning, comparative biology and taxonomic classification.</title>
        <authorList>
            <person name="Goeker M."/>
        </authorList>
    </citation>
    <scope>NUCLEOTIDE SEQUENCE [LARGE SCALE GENOMIC DNA]</scope>
    <source>
        <strain evidence="3 4">DSM 25024</strain>
    </source>
</reference>
<dbReference type="AlphaFoldDB" id="A0A7W6BP01"/>
<dbReference type="OrthoDB" id="9800206at2"/>
<protein>
    <submittedName>
        <fullName evidence="3">Uncharacterized protein</fullName>
    </submittedName>
</protein>
<accession>A0A7W6BP01</accession>
<sequence>MIKRASGIALSLAALLAPQGPAGAQDAPPGPGGPDQPGAYASPSAIPQDVRSRDIGVPPSVGLRKLEPIALPERPDAGLGTSLELPNLPAFAPQPPPQLDIVRPKKSLRLKATLGKNGPEIPSDLVWRLFAPVPGPDGKLPVVAMAKGSQAVFDVPAGNYLLHVGFGRAGVTKRVDFSGEETHETVALDAGGLRLHAEILDGGKLPDDKLTFDVYSGGGDGRERRLLAPGVGPGSVLRLNAGDYHVISRYGSVNAVARADIRVEAGKITDATLHHRAAEVTMKLVREKGGEALADTAWSVTSDQGDIIRESVGAFASMVLTEGDYVLVARNKDRIFQRQIAVHPGENEEVEVLTSDLVDPNSPEVGTGD</sequence>
<feature type="chain" id="PRO_5031182482" evidence="2">
    <location>
        <begin position="25"/>
        <end position="369"/>
    </location>
</feature>
<feature type="region of interest" description="Disordered" evidence="1">
    <location>
        <begin position="19"/>
        <end position="58"/>
    </location>
</feature>
<dbReference type="Proteomes" id="UP000531216">
    <property type="component" value="Unassembled WGS sequence"/>
</dbReference>
<evidence type="ECO:0000256" key="2">
    <source>
        <dbReference type="SAM" id="SignalP"/>
    </source>
</evidence>
<name>A0A7W6BP01_9HYPH</name>
<organism evidence="3 4">
    <name type="scientific">Aureimonas phyllosphaerae</name>
    <dbReference type="NCBI Taxonomy" id="1166078"/>
    <lineage>
        <taxon>Bacteria</taxon>
        <taxon>Pseudomonadati</taxon>
        <taxon>Pseudomonadota</taxon>
        <taxon>Alphaproteobacteria</taxon>
        <taxon>Hyphomicrobiales</taxon>
        <taxon>Aurantimonadaceae</taxon>
        <taxon>Aureimonas</taxon>
    </lineage>
</organism>
<keyword evidence="4" id="KW-1185">Reference proteome</keyword>
<evidence type="ECO:0000313" key="4">
    <source>
        <dbReference type="Proteomes" id="UP000531216"/>
    </source>
</evidence>
<evidence type="ECO:0000256" key="1">
    <source>
        <dbReference type="SAM" id="MobiDB-lite"/>
    </source>
</evidence>
<keyword evidence="2" id="KW-0732">Signal</keyword>
<dbReference type="EMBL" id="JACIDO010000003">
    <property type="protein sequence ID" value="MBB3935436.1"/>
    <property type="molecule type" value="Genomic_DNA"/>
</dbReference>
<feature type="signal peptide" evidence="2">
    <location>
        <begin position="1"/>
        <end position="24"/>
    </location>
</feature>
<dbReference type="RefSeq" id="WP_090965975.1">
    <property type="nucleotide sequence ID" value="NZ_FOOA01000023.1"/>
</dbReference>
<evidence type="ECO:0000313" key="3">
    <source>
        <dbReference type="EMBL" id="MBB3935436.1"/>
    </source>
</evidence>
<gene>
    <name evidence="3" type="ORF">GGR05_001580</name>
</gene>
<proteinExistence type="predicted"/>
<comment type="caution">
    <text evidence="3">The sequence shown here is derived from an EMBL/GenBank/DDBJ whole genome shotgun (WGS) entry which is preliminary data.</text>
</comment>